<evidence type="ECO:0000256" key="6">
    <source>
        <dbReference type="ARBA" id="ARBA00009541"/>
    </source>
</evidence>
<comment type="cofactor">
    <cofactor evidence="5">
        <name>Fe(2+)</name>
        <dbReference type="ChEBI" id="CHEBI:29033"/>
    </cofactor>
</comment>
<comment type="catalytic activity">
    <reaction evidence="1 10">
        <text>D-ribulose 5-phosphate = D-xylulose 5-phosphate</text>
        <dbReference type="Rhea" id="RHEA:13677"/>
        <dbReference type="ChEBI" id="CHEBI:57737"/>
        <dbReference type="ChEBI" id="CHEBI:58121"/>
        <dbReference type="EC" id="5.1.3.1"/>
    </reaction>
</comment>
<organism evidence="14">
    <name type="scientific">Menopon gallinae</name>
    <name type="common">poultry shaft louse</name>
    <dbReference type="NCBI Taxonomy" id="328185"/>
    <lineage>
        <taxon>Eukaryota</taxon>
        <taxon>Metazoa</taxon>
        <taxon>Ecdysozoa</taxon>
        <taxon>Arthropoda</taxon>
        <taxon>Hexapoda</taxon>
        <taxon>Insecta</taxon>
        <taxon>Pterygota</taxon>
        <taxon>Neoptera</taxon>
        <taxon>Paraneoptera</taxon>
        <taxon>Psocodea</taxon>
        <taxon>Troctomorpha</taxon>
        <taxon>Phthiraptera</taxon>
        <taxon>Amblycera</taxon>
        <taxon>Menoponidae</taxon>
        <taxon>Menopon</taxon>
    </lineage>
</organism>
<dbReference type="NCBIfam" id="TIGR01163">
    <property type="entry name" value="rpe"/>
    <property type="match status" value="1"/>
</dbReference>
<feature type="binding site" evidence="12">
    <location>
        <position position="37"/>
    </location>
    <ligand>
        <name>a divalent metal cation</name>
        <dbReference type="ChEBI" id="CHEBI:60240"/>
    </ligand>
</feature>
<dbReference type="PROSITE" id="PS01086">
    <property type="entry name" value="RIBUL_P_3_EPIMER_2"/>
    <property type="match status" value="1"/>
</dbReference>
<dbReference type="GO" id="GO:0046872">
    <property type="term" value="F:metal ion binding"/>
    <property type="evidence" value="ECO:0007669"/>
    <property type="project" value="UniProtKB-KW"/>
</dbReference>
<dbReference type="GO" id="GO:0004750">
    <property type="term" value="F:D-ribulose-phosphate 3-epimerase activity"/>
    <property type="evidence" value="ECO:0007669"/>
    <property type="project" value="UniProtKB-EC"/>
</dbReference>
<comment type="cofactor">
    <cofactor evidence="2">
        <name>Mn(2+)</name>
        <dbReference type="ChEBI" id="CHEBI:29035"/>
    </cofactor>
</comment>
<feature type="active site" description="Proton donor" evidence="11">
    <location>
        <position position="179"/>
    </location>
</feature>
<comment type="similarity">
    <text evidence="6 10">Belongs to the ribulose-phosphate 3-epimerase family.</text>
</comment>
<feature type="active site" description="Proton acceptor" evidence="11">
    <location>
        <position position="37"/>
    </location>
</feature>
<dbReference type="EMBL" id="JARGDH010000024">
    <property type="protein sequence ID" value="KAL0265459.1"/>
    <property type="molecule type" value="Genomic_DNA"/>
</dbReference>
<sequence>MKRSIILAPSLLGANFLNLEKDLELLKLYKLNYLHLDVMDAHFVPNLSFGPSLIKELKEYLGEHFYFDTHLMIERPQDFLQDYVQAGANNLTFHFEAVTHHDRLIRLIHEKGLKASISLVPSSPVEWLFPLLPFVDMVLIMSVNPGFGGQSFLEYTAKKVETLRNYREKAQLNFCIQVDGGINSRTLPLMRQAGAEIFVAGSAFFCDEQEREKLVQLTDAF</sequence>
<dbReference type="FunFam" id="3.20.20.70:FF:000004">
    <property type="entry name" value="Ribulose-phosphate 3-epimerase"/>
    <property type="match status" value="1"/>
</dbReference>
<evidence type="ECO:0000256" key="3">
    <source>
        <dbReference type="ARBA" id="ARBA00001941"/>
    </source>
</evidence>
<keyword evidence="9 10" id="KW-0413">Isomerase</keyword>
<feature type="binding site" evidence="13">
    <location>
        <position position="181"/>
    </location>
    <ligand>
        <name>substrate</name>
    </ligand>
</feature>
<dbReference type="GO" id="GO:0006098">
    <property type="term" value="P:pentose-phosphate shunt"/>
    <property type="evidence" value="ECO:0007669"/>
    <property type="project" value="InterPro"/>
</dbReference>
<keyword evidence="12" id="KW-0464">Manganese</keyword>
<dbReference type="PIRSF" id="PIRSF001461">
    <property type="entry name" value="RPE"/>
    <property type="match status" value="1"/>
</dbReference>
<evidence type="ECO:0000256" key="8">
    <source>
        <dbReference type="ARBA" id="ARBA00022723"/>
    </source>
</evidence>
<reference evidence="14" key="1">
    <citation type="journal article" date="2024" name="Gigascience">
        <title>Chromosome-level genome of the poultry shaft louse Menopon gallinae provides insight into the host-switching and adaptive evolution of parasitic lice.</title>
        <authorList>
            <person name="Xu Y."/>
            <person name="Ma L."/>
            <person name="Liu S."/>
            <person name="Liang Y."/>
            <person name="Liu Q."/>
            <person name="He Z."/>
            <person name="Tian L."/>
            <person name="Duan Y."/>
            <person name="Cai W."/>
            <person name="Li H."/>
            <person name="Song F."/>
        </authorList>
    </citation>
    <scope>NUCLEOTIDE SEQUENCE</scope>
    <source>
        <strain evidence="14">Cailab_2023a</strain>
    </source>
</reference>
<evidence type="ECO:0000256" key="13">
    <source>
        <dbReference type="PIRSR" id="PIRSR001461-3"/>
    </source>
</evidence>
<dbReference type="InterPro" id="IPR013785">
    <property type="entry name" value="Aldolase_TIM"/>
</dbReference>
<dbReference type="SUPFAM" id="SSF51366">
    <property type="entry name" value="Ribulose-phoshate binding barrel"/>
    <property type="match status" value="1"/>
</dbReference>
<keyword evidence="10" id="KW-0119">Carbohydrate metabolism</keyword>
<protein>
    <recommendedName>
        <fullName evidence="7 10">Ribulose-phosphate 3-epimerase</fullName>
        <ecNumber evidence="7 10">5.1.3.1</ecNumber>
    </recommendedName>
</protein>
<dbReference type="GO" id="GO:0005975">
    <property type="term" value="P:carbohydrate metabolic process"/>
    <property type="evidence" value="ECO:0007669"/>
    <property type="project" value="InterPro"/>
</dbReference>
<evidence type="ECO:0000256" key="10">
    <source>
        <dbReference type="PIRNR" id="PIRNR001461"/>
    </source>
</evidence>
<evidence type="ECO:0000256" key="1">
    <source>
        <dbReference type="ARBA" id="ARBA00001782"/>
    </source>
</evidence>
<evidence type="ECO:0000256" key="5">
    <source>
        <dbReference type="ARBA" id="ARBA00001954"/>
    </source>
</evidence>
<feature type="binding site" evidence="12">
    <location>
        <position position="35"/>
    </location>
    <ligand>
        <name>a divalent metal cation</name>
        <dbReference type="ChEBI" id="CHEBI:60240"/>
    </ligand>
</feature>
<comment type="cofactor">
    <cofactor evidence="12">
        <name>a divalent metal cation</name>
        <dbReference type="ChEBI" id="CHEBI:60240"/>
    </cofactor>
    <text evidence="12">Binds 1 divalent metal cation per subunit.</text>
</comment>
<dbReference type="Pfam" id="PF00834">
    <property type="entry name" value="Ribul_P_3_epim"/>
    <property type="match status" value="1"/>
</dbReference>
<dbReference type="CDD" id="cd00429">
    <property type="entry name" value="RPE"/>
    <property type="match status" value="1"/>
</dbReference>
<dbReference type="InterPro" id="IPR000056">
    <property type="entry name" value="Ribul_P_3_epim-like"/>
</dbReference>
<keyword evidence="12" id="KW-0170">Cobalt</keyword>
<feature type="binding site" evidence="13">
    <location>
        <begin position="146"/>
        <end position="149"/>
    </location>
    <ligand>
        <name>substrate</name>
    </ligand>
</feature>
<dbReference type="InterPro" id="IPR011060">
    <property type="entry name" value="RibuloseP-bd_barrel"/>
</dbReference>
<dbReference type="NCBIfam" id="NF004076">
    <property type="entry name" value="PRK05581.1-4"/>
    <property type="match status" value="1"/>
</dbReference>
<dbReference type="PANTHER" id="PTHR11749">
    <property type="entry name" value="RIBULOSE-5-PHOSPHATE-3-EPIMERASE"/>
    <property type="match status" value="1"/>
</dbReference>
<keyword evidence="12" id="KW-0862">Zinc</keyword>
<evidence type="ECO:0000256" key="7">
    <source>
        <dbReference type="ARBA" id="ARBA00013188"/>
    </source>
</evidence>
<dbReference type="Gene3D" id="3.20.20.70">
    <property type="entry name" value="Aldolase class I"/>
    <property type="match status" value="1"/>
</dbReference>
<gene>
    <name evidence="14" type="ORF">PYX00_010931</name>
</gene>
<feature type="binding site" evidence="12">
    <location>
        <position position="179"/>
    </location>
    <ligand>
        <name>a divalent metal cation</name>
        <dbReference type="ChEBI" id="CHEBI:60240"/>
    </ligand>
</feature>
<keyword evidence="8 12" id="KW-0479">Metal-binding</keyword>
<name>A0AAW2H6T7_9NEOP</name>
<evidence type="ECO:0000256" key="2">
    <source>
        <dbReference type="ARBA" id="ARBA00001936"/>
    </source>
</evidence>
<evidence type="ECO:0000256" key="11">
    <source>
        <dbReference type="PIRSR" id="PIRSR001461-1"/>
    </source>
</evidence>
<evidence type="ECO:0000256" key="12">
    <source>
        <dbReference type="PIRSR" id="PIRSR001461-2"/>
    </source>
</evidence>
<dbReference type="EC" id="5.1.3.1" evidence="7 10"/>
<dbReference type="AlphaFoldDB" id="A0AAW2H6T7"/>
<feature type="binding site" evidence="13">
    <location>
        <position position="70"/>
    </location>
    <ligand>
        <name>substrate</name>
    </ligand>
</feature>
<comment type="cofactor">
    <cofactor evidence="4">
        <name>Zn(2+)</name>
        <dbReference type="ChEBI" id="CHEBI:29105"/>
    </cofactor>
</comment>
<dbReference type="InterPro" id="IPR026019">
    <property type="entry name" value="Ribul_P_3_epim"/>
</dbReference>
<dbReference type="PROSITE" id="PS01085">
    <property type="entry name" value="RIBUL_P_3_EPIMER_1"/>
    <property type="match status" value="1"/>
</dbReference>
<evidence type="ECO:0000256" key="4">
    <source>
        <dbReference type="ARBA" id="ARBA00001947"/>
    </source>
</evidence>
<comment type="caution">
    <text evidence="14">The sequence shown here is derived from an EMBL/GenBank/DDBJ whole genome shotgun (WGS) entry which is preliminary data.</text>
</comment>
<feature type="binding site" evidence="12">
    <location>
        <position position="70"/>
    </location>
    <ligand>
        <name>a divalent metal cation</name>
        <dbReference type="ChEBI" id="CHEBI:60240"/>
    </ligand>
</feature>
<feature type="binding site" evidence="13">
    <location>
        <position position="10"/>
    </location>
    <ligand>
        <name>substrate</name>
    </ligand>
</feature>
<dbReference type="HAMAP" id="MF_02227">
    <property type="entry name" value="RPE"/>
    <property type="match status" value="1"/>
</dbReference>
<evidence type="ECO:0000313" key="14">
    <source>
        <dbReference type="EMBL" id="KAL0265459.1"/>
    </source>
</evidence>
<feature type="binding site" evidence="13">
    <location>
        <begin position="201"/>
        <end position="202"/>
    </location>
    <ligand>
        <name>substrate</name>
    </ligand>
</feature>
<proteinExistence type="inferred from homology"/>
<accession>A0AAW2H6T7</accession>
<comment type="cofactor">
    <cofactor evidence="3">
        <name>Co(2+)</name>
        <dbReference type="ChEBI" id="CHEBI:48828"/>
    </cofactor>
</comment>
<dbReference type="GO" id="GO:0005737">
    <property type="term" value="C:cytoplasm"/>
    <property type="evidence" value="ECO:0007669"/>
    <property type="project" value="UniProtKB-ARBA"/>
</dbReference>
<evidence type="ECO:0000256" key="9">
    <source>
        <dbReference type="ARBA" id="ARBA00023235"/>
    </source>
</evidence>